<sequence>MPERRHTLLEAERSVGRMDTDDPRLQPADTSDTNQDKDFISPSEDDTRVKQEQQITESEGVSDDVPAAADDVQVLPGSGGPDDVGEIDVDPAELNLSGDSIPGHPKPEAGE</sequence>
<dbReference type="EMBL" id="AM849034">
    <property type="protein sequence ID" value="CAQ01246.1"/>
    <property type="molecule type" value="Genomic_DNA"/>
</dbReference>
<gene>
    <name evidence="2" type="ordered locus">CMS1130</name>
</gene>
<proteinExistence type="predicted"/>
<feature type="compositionally biased region" description="Low complexity" evidence="1">
    <location>
        <begin position="63"/>
        <end position="74"/>
    </location>
</feature>
<evidence type="ECO:0000313" key="3">
    <source>
        <dbReference type="Proteomes" id="UP000001318"/>
    </source>
</evidence>
<feature type="region of interest" description="Disordered" evidence="1">
    <location>
        <begin position="1"/>
        <end position="111"/>
    </location>
</feature>
<name>B0RGR3_CLASE</name>
<feature type="compositionally biased region" description="Basic and acidic residues" evidence="1">
    <location>
        <begin position="1"/>
        <end position="24"/>
    </location>
</feature>
<accession>B0RGR3</accession>
<dbReference type="HOGENOM" id="CLU_2381032_0_0_11"/>
<dbReference type="AlphaFoldDB" id="B0RGR3"/>
<keyword evidence="3" id="KW-1185">Reference proteome</keyword>
<evidence type="ECO:0000256" key="1">
    <source>
        <dbReference type="SAM" id="MobiDB-lite"/>
    </source>
</evidence>
<reference evidence="2 3" key="1">
    <citation type="journal article" date="2008" name="J. Bacteriol.">
        <title>Genome of the actinomycete plant pathogen Clavibacter michiganensis subsp. sepedonicus suggests recent niche adaptation.</title>
        <authorList>
            <person name="Bentley S.D."/>
            <person name="Corton C."/>
            <person name="Brown S.E."/>
            <person name="Barron A."/>
            <person name="Clark L."/>
            <person name="Doggett J."/>
            <person name="Harris B."/>
            <person name="Ormond D."/>
            <person name="Quail M.A."/>
            <person name="May G."/>
            <person name="Francis D."/>
            <person name="Knudson D."/>
            <person name="Parkhill J."/>
            <person name="Ishimaru C.A."/>
        </authorList>
    </citation>
    <scope>NUCLEOTIDE SEQUENCE [LARGE SCALE GENOMIC DNA]</scope>
    <source>
        <strain evidence="3">ATCC 33113 / DSM 20744 / JCM 9667 / LMG 2889 / ICMP 2535 / C-1</strain>
    </source>
</reference>
<protein>
    <submittedName>
        <fullName evidence="2">Uncharacterized protein</fullName>
    </submittedName>
</protein>
<feature type="compositionally biased region" description="Basic and acidic residues" evidence="1">
    <location>
        <begin position="34"/>
        <end position="51"/>
    </location>
</feature>
<organism evidence="2 3">
    <name type="scientific">Clavibacter sepedonicus</name>
    <name type="common">Clavibacter michiganensis subsp. sepedonicus</name>
    <dbReference type="NCBI Taxonomy" id="31964"/>
    <lineage>
        <taxon>Bacteria</taxon>
        <taxon>Bacillati</taxon>
        <taxon>Actinomycetota</taxon>
        <taxon>Actinomycetes</taxon>
        <taxon>Micrococcales</taxon>
        <taxon>Microbacteriaceae</taxon>
        <taxon>Clavibacter</taxon>
    </lineage>
</organism>
<evidence type="ECO:0000313" key="2">
    <source>
        <dbReference type="EMBL" id="CAQ01246.1"/>
    </source>
</evidence>
<dbReference type="STRING" id="31964.CMS1130"/>
<dbReference type="Proteomes" id="UP000001318">
    <property type="component" value="Chromosome"/>
</dbReference>
<dbReference type="KEGG" id="cms:CMS1130"/>